<dbReference type="InterPro" id="IPR022412">
    <property type="entry name" value="Quinolinate_PRibosylTrfase_N"/>
</dbReference>
<keyword evidence="7 10" id="KW-0808">Transferase</keyword>
<evidence type="ECO:0000256" key="8">
    <source>
        <dbReference type="ARBA" id="ARBA00033102"/>
    </source>
</evidence>
<reference evidence="14" key="1">
    <citation type="submission" date="2023-07" db="EMBL/GenBank/DDBJ databases">
        <title>Conexibacter stalactiti sp. nov., isolated from stalactites in a lava cave and emended description of the genus Conexibacter.</title>
        <authorList>
            <person name="Lee S.D."/>
        </authorList>
    </citation>
    <scope>NUCLEOTIDE SEQUENCE [LARGE SCALE GENOMIC DNA]</scope>
    <source>
        <strain evidence="14">KCTC 39840</strain>
    </source>
</reference>
<dbReference type="Pfam" id="PF02749">
    <property type="entry name" value="QRPTase_N"/>
    <property type="match status" value="1"/>
</dbReference>
<feature type="domain" description="Quinolinate phosphoribosyl transferase N-terminal" evidence="12">
    <location>
        <begin position="42"/>
        <end position="126"/>
    </location>
</feature>
<evidence type="ECO:0000256" key="9">
    <source>
        <dbReference type="ARBA" id="ARBA00047445"/>
    </source>
</evidence>
<dbReference type="RefSeq" id="WP_318597590.1">
    <property type="nucleotide sequence ID" value="NZ_JAWSTH010000029.1"/>
</dbReference>
<dbReference type="InterPro" id="IPR004393">
    <property type="entry name" value="NadC"/>
</dbReference>
<dbReference type="EC" id="2.4.2.19" evidence="4"/>
<dbReference type="InterPro" id="IPR037128">
    <property type="entry name" value="Quinolinate_PRibosylTase_N_sf"/>
</dbReference>
<dbReference type="PANTHER" id="PTHR32179:SF3">
    <property type="entry name" value="NICOTINATE-NUCLEOTIDE PYROPHOSPHORYLASE [CARBOXYLATING]"/>
    <property type="match status" value="1"/>
</dbReference>
<evidence type="ECO:0000256" key="10">
    <source>
        <dbReference type="PIRNR" id="PIRNR006250"/>
    </source>
</evidence>
<dbReference type="SUPFAM" id="SSF51690">
    <property type="entry name" value="Nicotinate/Quinolinate PRTase C-terminal domain-like"/>
    <property type="match status" value="1"/>
</dbReference>
<feature type="domain" description="Quinolinate phosphoribosyl transferase C-terminal" evidence="11">
    <location>
        <begin position="128"/>
        <end position="291"/>
    </location>
</feature>
<keyword evidence="6 10" id="KW-0328">Glycosyltransferase</keyword>
<evidence type="ECO:0000259" key="12">
    <source>
        <dbReference type="Pfam" id="PF02749"/>
    </source>
</evidence>
<comment type="pathway">
    <text evidence="2">Cofactor biosynthesis; NAD(+) biosynthesis; nicotinate D-ribonucleotide from quinolinate: step 1/1.</text>
</comment>
<evidence type="ECO:0000256" key="7">
    <source>
        <dbReference type="ARBA" id="ARBA00022679"/>
    </source>
</evidence>
<evidence type="ECO:0000313" key="14">
    <source>
        <dbReference type="Proteomes" id="UP001284601"/>
    </source>
</evidence>
<dbReference type="Pfam" id="PF01729">
    <property type="entry name" value="QRPTase_C"/>
    <property type="match status" value="1"/>
</dbReference>
<evidence type="ECO:0000256" key="5">
    <source>
        <dbReference type="ARBA" id="ARBA00022642"/>
    </source>
</evidence>
<dbReference type="PANTHER" id="PTHR32179">
    <property type="entry name" value="NICOTINATE-NUCLEOTIDE PYROPHOSPHORYLASE [CARBOXYLATING]"/>
    <property type="match status" value="1"/>
</dbReference>
<dbReference type="InterPro" id="IPR036068">
    <property type="entry name" value="Nicotinate_pribotase-like_C"/>
</dbReference>
<keyword evidence="5" id="KW-0662">Pyridine nucleotide biosynthesis</keyword>
<keyword evidence="14" id="KW-1185">Reference proteome</keyword>
<dbReference type="InterPro" id="IPR013785">
    <property type="entry name" value="Aldolase_TIM"/>
</dbReference>
<dbReference type="Proteomes" id="UP001284601">
    <property type="component" value="Unassembled WGS sequence"/>
</dbReference>
<accession>A0ABU4HRB9</accession>
<proteinExistence type="inferred from homology"/>
<dbReference type="Gene3D" id="3.20.20.70">
    <property type="entry name" value="Aldolase class I"/>
    <property type="match status" value="1"/>
</dbReference>
<name>A0ABU4HRB9_9ACTN</name>
<comment type="caution">
    <text evidence="13">The sequence shown here is derived from an EMBL/GenBank/DDBJ whole genome shotgun (WGS) entry which is preliminary data.</text>
</comment>
<dbReference type="Gene3D" id="3.90.1170.20">
    <property type="entry name" value="Quinolinate phosphoribosyl transferase, N-terminal domain"/>
    <property type="match status" value="1"/>
</dbReference>
<comment type="function">
    <text evidence="1">Involved in the catabolism of quinolinic acid (QA).</text>
</comment>
<organism evidence="13 14">
    <name type="scientific">Conexibacter stalactiti</name>
    <dbReference type="NCBI Taxonomy" id="1940611"/>
    <lineage>
        <taxon>Bacteria</taxon>
        <taxon>Bacillati</taxon>
        <taxon>Actinomycetota</taxon>
        <taxon>Thermoleophilia</taxon>
        <taxon>Solirubrobacterales</taxon>
        <taxon>Conexibacteraceae</taxon>
        <taxon>Conexibacter</taxon>
    </lineage>
</organism>
<protein>
    <recommendedName>
        <fullName evidence="4">nicotinate-nucleotide diphosphorylase (carboxylating)</fullName>
        <ecNumber evidence="4">2.4.2.19</ecNumber>
    </recommendedName>
    <alternativeName>
        <fullName evidence="8">Quinolinate phosphoribosyltransferase [decarboxylating]</fullName>
    </alternativeName>
</protein>
<evidence type="ECO:0000256" key="6">
    <source>
        <dbReference type="ARBA" id="ARBA00022676"/>
    </source>
</evidence>
<dbReference type="NCBIfam" id="TIGR00078">
    <property type="entry name" value="nadC"/>
    <property type="match status" value="1"/>
</dbReference>
<evidence type="ECO:0000256" key="4">
    <source>
        <dbReference type="ARBA" id="ARBA00011944"/>
    </source>
</evidence>
<dbReference type="InterPro" id="IPR027277">
    <property type="entry name" value="NadC/ModD"/>
</dbReference>
<comment type="similarity">
    <text evidence="3 10">Belongs to the NadC/ModD family.</text>
</comment>
<evidence type="ECO:0000256" key="3">
    <source>
        <dbReference type="ARBA" id="ARBA00009400"/>
    </source>
</evidence>
<dbReference type="PIRSF" id="PIRSF006250">
    <property type="entry name" value="NadC_ModD"/>
    <property type="match status" value="1"/>
</dbReference>
<dbReference type="EMBL" id="JAWSTH010000029">
    <property type="protein sequence ID" value="MDW5595252.1"/>
    <property type="molecule type" value="Genomic_DNA"/>
</dbReference>
<evidence type="ECO:0000259" key="11">
    <source>
        <dbReference type="Pfam" id="PF01729"/>
    </source>
</evidence>
<dbReference type="SUPFAM" id="SSF54675">
    <property type="entry name" value="Nicotinate/Quinolinate PRTase N-terminal domain-like"/>
    <property type="match status" value="1"/>
</dbReference>
<evidence type="ECO:0000313" key="13">
    <source>
        <dbReference type="EMBL" id="MDW5595252.1"/>
    </source>
</evidence>
<dbReference type="GO" id="GO:0004514">
    <property type="term" value="F:nicotinate-nucleotide diphosphorylase (carboxylating) activity"/>
    <property type="evidence" value="ECO:0007669"/>
    <property type="project" value="UniProtKB-EC"/>
</dbReference>
<evidence type="ECO:0000256" key="1">
    <source>
        <dbReference type="ARBA" id="ARBA00003237"/>
    </source>
</evidence>
<comment type="catalytic activity">
    <reaction evidence="9">
        <text>nicotinate beta-D-ribonucleotide + CO2 + diphosphate = quinolinate + 5-phospho-alpha-D-ribose 1-diphosphate + 2 H(+)</text>
        <dbReference type="Rhea" id="RHEA:12733"/>
        <dbReference type="ChEBI" id="CHEBI:15378"/>
        <dbReference type="ChEBI" id="CHEBI:16526"/>
        <dbReference type="ChEBI" id="CHEBI:29959"/>
        <dbReference type="ChEBI" id="CHEBI:33019"/>
        <dbReference type="ChEBI" id="CHEBI:57502"/>
        <dbReference type="ChEBI" id="CHEBI:58017"/>
        <dbReference type="EC" id="2.4.2.19"/>
    </reaction>
</comment>
<evidence type="ECO:0000256" key="2">
    <source>
        <dbReference type="ARBA" id="ARBA00004893"/>
    </source>
</evidence>
<dbReference type="InterPro" id="IPR002638">
    <property type="entry name" value="Quinolinate_PRibosylTrfase_C"/>
</dbReference>
<sequence>MSSAPTLPADRKDRVRQAPALDPALLDELVARALAEDVGDGDATAAVTVDPAARATARIRQKAPGVLYGLDLAERAFRAVDPGARIERLAQEGVWREDGPVLEVEGNARALLTAERTALNFLGRLSGVATLTARCVSALEGTGARVLDTRKTTPGLRMVEKAAVHAGGGVNHRIGLWDEILIKENHAAAAGGVGEAVRRARAARPDLPIEVEVTDLAELEEALAAGARRVMLDNMDLATMRRAVEITAGKASLEASGGVTLDALRAIGATGVDFISVGALTHSAPALDLSLLLESP</sequence>
<dbReference type="CDD" id="cd01572">
    <property type="entry name" value="QPRTase"/>
    <property type="match status" value="1"/>
</dbReference>
<gene>
    <name evidence="13" type="primary">nadC</name>
    <name evidence="13" type="ORF">R7226_12955</name>
</gene>